<comment type="caution">
    <text evidence="2">The sequence shown here is derived from an EMBL/GenBank/DDBJ whole genome shotgun (WGS) entry which is preliminary data.</text>
</comment>
<dbReference type="AlphaFoldDB" id="A0A9W8TEY7"/>
<evidence type="ECO:0000313" key="3">
    <source>
        <dbReference type="Proteomes" id="UP001140502"/>
    </source>
</evidence>
<name>A0A9W8TEY7_9HYPO</name>
<organism evidence="2 3">
    <name type="scientific">Fusarium piperis</name>
    <dbReference type="NCBI Taxonomy" id="1435070"/>
    <lineage>
        <taxon>Eukaryota</taxon>
        <taxon>Fungi</taxon>
        <taxon>Dikarya</taxon>
        <taxon>Ascomycota</taxon>
        <taxon>Pezizomycotina</taxon>
        <taxon>Sordariomycetes</taxon>
        <taxon>Hypocreomycetidae</taxon>
        <taxon>Hypocreales</taxon>
        <taxon>Nectriaceae</taxon>
        <taxon>Fusarium</taxon>
        <taxon>Fusarium solani species complex</taxon>
    </lineage>
</organism>
<evidence type="ECO:0000256" key="1">
    <source>
        <dbReference type="SAM" id="MobiDB-lite"/>
    </source>
</evidence>
<feature type="compositionally biased region" description="Basic and acidic residues" evidence="1">
    <location>
        <begin position="38"/>
        <end position="47"/>
    </location>
</feature>
<dbReference type="EMBL" id="JAPEUR010000397">
    <property type="protein sequence ID" value="KAJ4310077.1"/>
    <property type="molecule type" value="Genomic_DNA"/>
</dbReference>
<accession>A0A9W8TEY7</accession>
<keyword evidence="3" id="KW-1185">Reference proteome</keyword>
<reference evidence="2" key="1">
    <citation type="submission" date="2022-10" db="EMBL/GenBank/DDBJ databases">
        <title>Tapping the CABI collections for fungal endophytes: first genome assemblies for Collariella, Neodidymelliopsis, Ascochyta clinopodiicola, Didymella pomorum, Didymosphaeria variabile, Neocosmospora piperis and Neocucurbitaria cava.</title>
        <authorList>
            <person name="Hill R."/>
        </authorList>
    </citation>
    <scope>NUCLEOTIDE SEQUENCE</scope>
    <source>
        <strain evidence="2">IMI 366586</strain>
    </source>
</reference>
<feature type="compositionally biased region" description="Basic and acidic residues" evidence="1">
    <location>
        <begin position="102"/>
        <end position="111"/>
    </location>
</feature>
<feature type="region of interest" description="Disordered" evidence="1">
    <location>
        <begin position="219"/>
        <end position="254"/>
    </location>
</feature>
<feature type="compositionally biased region" description="Acidic residues" evidence="1">
    <location>
        <begin position="69"/>
        <end position="92"/>
    </location>
</feature>
<feature type="compositionally biased region" description="Polar residues" evidence="1">
    <location>
        <begin position="1"/>
        <end position="25"/>
    </location>
</feature>
<dbReference type="OrthoDB" id="5101421at2759"/>
<protein>
    <submittedName>
        <fullName evidence="2">Uncharacterized protein</fullName>
    </submittedName>
</protein>
<gene>
    <name evidence="2" type="ORF">N0V84_011157</name>
</gene>
<dbReference type="Proteomes" id="UP001140502">
    <property type="component" value="Unassembled WGS sequence"/>
</dbReference>
<feature type="region of interest" description="Disordered" evidence="1">
    <location>
        <begin position="1"/>
        <end position="176"/>
    </location>
</feature>
<evidence type="ECO:0000313" key="2">
    <source>
        <dbReference type="EMBL" id="KAJ4310077.1"/>
    </source>
</evidence>
<proteinExistence type="predicted"/>
<sequence length="278" mass="30731">MDSTLPSLGNDSNAPGNVGDSNLSESLAEMDLEPSSSSEDKRSRQESEPAAEETDQSSPPTKRQRREQDNDEGEKDGDDDEQQDVAMDDQENSGEGSQQQDDVDRSEDASQQHDTVQDDAEMGSLSDNDANSSPPAYADDEEPPPYQPANPSPTISIAEGSMISFDMPLDENLDDMPPLVEVDQQEEDAVPASEVSHGAVDDGTSDVVLASFFEEVVRSQTRNVTRPRRRRSRTSTTPRPEWVFGVRNRPGPRRMVTGREYLRQVTSESWEHSDDEGR</sequence>